<evidence type="ECO:0000256" key="2">
    <source>
        <dbReference type="SAM" id="MobiDB-lite"/>
    </source>
</evidence>
<feature type="coiled-coil region" evidence="1">
    <location>
        <begin position="1521"/>
        <end position="1559"/>
    </location>
</feature>
<feature type="domain" description="Enriched in aromatic and glycine residues box" evidence="3">
    <location>
        <begin position="1354"/>
        <end position="1387"/>
    </location>
</feature>
<dbReference type="EMBL" id="JAJHZM010000001">
    <property type="protein sequence ID" value="MDC4181635.1"/>
    <property type="molecule type" value="Genomic_DNA"/>
</dbReference>
<evidence type="ECO:0000313" key="5">
    <source>
        <dbReference type="Proteomes" id="UP001220940"/>
    </source>
</evidence>
<feature type="coiled-coil region" evidence="1">
    <location>
        <begin position="1387"/>
        <end position="1421"/>
    </location>
</feature>
<feature type="domain" description="Enriched in aromatic and glycine residues box" evidence="3">
    <location>
        <begin position="336"/>
        <end position="368"/>
    </location>
</feature>
<sequence length="2489" mass="285692">MAKKTKKKNDLFEDQEVNDEINDEDSEAIFGNLYDGADDVVPAALAYESGQLPEDGSIQVAFDADNNAYYISYDAENEIFIEPYEQYELDASSLYDAEGNPFDFFANYYVEQEEGSEEESSGEYWEQFIGVEGYGYYDENNEWVWSGYFDDNNEFIPEQAEEAVEEEPEVQAEQEESVEEPQADEVAEEEVVEEEQQSEELQAAPEEEYQEEAVEEEAAQEETVEAAQEEYQEEAAEEAVEVAEEEYQEEAVEEQAEEQAGSAEVNWEDYIGVEGYGWYDENNEWVWAGYFDDNGEFVPYEYEEEQPAEEAVEAAPEEEYQEEAVEEQAEEDSGEYWEQFIGVEGYGWYDENNEWVWAGYFDENNQFIPNEYSEDVAEEVQAAPEEYAEEAQEQADQEVAQEEYQEEAVEEAVEQPAEEEAVQAEAEEQVEEAVEEAVEEQPEEVEAQADQEAADEVVEEEASEEYEEEQVEAVQADSDAFEKALAEADQSYDENALVPVEEHFDDQAAGDDVVEEEPALVEKALNWEDYVGVEGYGFYDENNEWVWTGYFDENNVFIPQEGFLDLLPPPGEEQEHSEEDIQELEALIESEELAQQLAEQEQDSSREVVEEQTEEAVTTTEEQAGSDEIVKVDEPTQPEEESTQSEVLATTEEQPAQEVVTTAEEQAGSDEIVKVDEPTQPEEELTQSEVPATTEEKQPAVADDQIAIVDQQSEQVVQTNIEQFIGNIDFGYYDEASEWIWTGQFDSNGNFYDFDGNLVYKSEKPAAEQAEVVADKQPSEAVLTDEIKQVSTEEVVQTEQQTQPVESQEVQPVSTDEIKPVVVEEVQQQVVTNVAVEEVKPQTPAFEFKPSDLSDQIPQTSLVVSEADILSENIVQEVNSDLLDFNKVEIAGLLNSAQVPVQVEQPKIQPVFEQEKLALPAFNTPIQISTAEPLIQNELIDVKVQVEQPAVDYSKRSESTALAIINPVVVEDQAASDLISVDANNFVPEATQAIFNQPKPIQPIQFDEIKLLQPTVIADVKFDTPQAQTALALVQPAPALLGYDKITHISDDLKVNVDISSLESTDEQIRINLSQEALSGSSKFDLFAKKPEVQNEFVQRVEQKLDLQVIEQPVVLEQPKLSLDKQTYADESSAININVDESVSVKEKAIQINPVVNETSDFDINNILKPKQEEKPAEVITVELPKNQPEIIPSLYVSVVHEEAKPVEQIIDDSLITADEIIVQPEAVVEVFETTELDSDKIEFEVVEEQQELVEELNISPEQIQQAIIESETKAINKDDEITLVDDEPFFNKFIGDENYGYYTDKGVWIWNGYFDEEGNFVSDKQDKISKVDELIEEMNQQAELEKAQAEAEPFFNKFIGDENYGYYTDKGVWIWNGYFDDEGDFVSDKQDKISKVDELIEEMNQQAELEKAQVEKETETFFNKFIGDENYGYYTDKGVWIWNGYFDDEGNFVSDKQDKISKVDELIEEMNQQAELEKAQAEKETETFFNKFIGDENYGYYTDKGVWIWNGYFDDEGNFVSDKQDKISKVDELIEEMNQQAELEKAQAEKEAKTELKLIESNDQKEESEEVKAKETFVIENFIQEPIQLLNPAKEAENLLTVYQTEKIDINSLREEFNKIKAREEKEEFDNFSYINDLDVINLDKASTSKKSNVYVFSGFEKKEEQFDKKNLSYLEELKINEVVPLLEETRVSNLSEFLKQDPQVLLLEAHEAKPVNLNTSLAIIPAKDEIKLITEVQVESIEKEVEVIEQVNALQPIEQVQEQHERSSLESYVPKFDDQKSFESVGFALPASKQPEENEVQEVELIDVITPIEQDELSSEKRSALDSYKPTFEDSKSFESVGFELPVVKEVAQVQEQNNYEEFEEVDSIDVIAPIEDDQIEKVQETERSLLNNYKPSFDSEKALDNYGFNFAKQDFSNVQSEQKVEELALNDDLVTALDPIEQDDINISTREELKVQLQPNIDPIDVILDEVSALAEEDDQPITKIHSFSSSDNKKVEDIIIKTEDNDNYIQLDEQDELDQLINHADDSFTNVVVELEEESQPIVVSDSQQTQQQENITNQIAVPNEEYKKDIAELKQFLEKRSEELFKQYFAKFEELSKRQIESFNNIKDELRSEMDEIRDEVKANQLAVTSEISEEIYPSAPKITRKQQLASDFINQTNEFEFDNSLSLINENNYDLYELLDRIINYEDVQLTTSNVFKSEEYQAKIKQSVNEVKMILKNSEREATKNYNYILSTLKNEISLLQKDLPLIIAQINKIQNDLRSGAVNKNDYRFAQEQIQQLRTEHANKSRAISFYNKKISDLKSIYAQQIRKIKSDYKRINDLINNKQERKPFIQPQPQPRMAFDNSRFAPRQDVKRNYEQLYKTQLQQNPFSYGNNYGSFKRFDSLIDNNNYEYFIDHQPREFFNDLESIDNDIFSSNDLIYSNRNTYLDENFKINDFEITSGFDDIDAIYGMDRLRLPALESGNSMNDLDFTNMFDIDFDTDY</sequence>
<dbReference type="Proteomes" id="UP001220940">
    <property type="component" value="Unassembled WGS sequence"/>
</dbReference>
<protein>
    <submittedName>
        <fullName evidence="4">EAGR box-containing protein</fullName>
    </submittedName>
</protein>
<feature type="region of interest" description="Disordered" evidence="2">
    <location>
        <begin position="596"/>
        <end position="702"/>
    </location>
</feature>
<organism evidence="4 5">
    <name type="scientific">Mycoplasma bradburyae</name>
    <dbReference type="NCBI Taxonomy" id="2963128"/>
    <lineage>
        <taxon>Bacteria</taxon>
        <taxon>Bacillati</taxon>
        <taxon>Mycoplasmatota</taxon>
        <taxon>Mollicutes</taxon>
        <taxon>Mycoplasmataceae</taxon>
        <taxon>Mycoplasma</taxon>
    </lineage>
</organism>
<name>A0ABT5GB47_9MOLU</name>
<feature type="compositionally biased region" description="Acidic residues" evidence="2">
    <location>
        <begin position="12"/>
        <end position="23"/>
    </location>
</feature>
<dbReference type="NCBIfam" id="TIGR03834">
    <property type="entry name" value="EAGR_box"/>
    <property type="match status" value="8"/>
</dbReference>
<feature type="coiled-coil region" evidence="1">
    <location>
        <begin position="2068"/>
        <end position="2132"/>
    </location>
</feature>
<dbReference type="InterPro" id="IPR038145">
    <property type="entry name" value="EAGR_sf"/>
</dbReference>
<reference evidence="4" key="1">
    <citation type="submission" date="2021-11" db="EMBL/GenBank/DDBJ databases">
        <title>Description of Mycoplasma bradburyaesp. nov.from sea birds: a tribute to a great mycoplasmologist.</title>
        <authorList>
            <person name="Ramirez A.S."/>
            <person name="Poveda C."/>
            <person name="Suarez-Perez A."/>
            <person name="Rosales R.S."/>
            <person name="Dijkman R."/>
            <person name="Feberwee A."/>
            <person name="Spergser J."/>
            <person name="Szostak M.P."/>
            <person name="Ressel L."/>
            <person name="Calabuig P."/>
            <person name="Catania S."/>
            <person name="Gobbo F."/>
            <person name="Timofte D."/>
            <person name="Poveda J.B."/>
        </authorList>
    </citation>
    <scope>NUCLEOTIDE SEQUENCE [LARGE SCALE GENOMIC DNA]</scope>
    <source>
        <strain evidence="4">T158</strain>
    </source>
</reference>
<evidence type="ECO:0000313" key="4">
    <source>
        <dbReference type="EMBL" id="MDC4181635.1"/>
    </source>
</evidence>
<feature type="coiled-coil region" evidence="1">
    <location>
        <begin position="1322"/>
        <end position="1353"/>
    </location>
</feature>
<dbReference type="Gene3D" id="3.30.70.3600">
    <property type="match status" value="9"/>
</dbReference>
<dbReference type="PANTHER" id="PTHR45615:SF80">
    <property type="entry name" value="GRIP DOMAIN-CONTAINING PROTEIN"/>
    <property type="match status" value="1"/>
</dbReference>
<evidence type="ECO:0000259" key="3">
    <source>
        <dbReference type="Pfam" id="PF16713"/>
    </source>
</evidence>
<feature type="coiled-coil region" evidence="1">
    <location>
        <begin position="2275"/>
        <end position="2334"/>
    </location>
</feature>
<feature type="domain" description="Enriched in aromatic and glycine residues box" evidence="3">
    <location>
        <begin position="1289"/>
        <end position="1322"/>
    </location>
</feature>
<dbReference type="InterPro" id="IPR021199">
    <property type="entry name" value="Cytadherence_HMW-1_N"/>
</dbReference>
<feature type="domain" description="Enriched in aromatic and glycine residues box" evidence="3">
    <location>
        <begin position="1422"/>
        <end position="1454"/>
    </location>
</feature>
<proteinExistence type="predicted"/>
<feature type="compositionally biased region" description="Polar residues" evidence="2">
    <location>
        <begin position="644"/>
        <end position="664"/>
    </location>
</feature>
<dbReference type="InterPro" id="IPR022466">
    <property type="entry name" value="EAGR_box"/>
</dbReference>
<gene>
    <name evidence="4" type="ORF">LNO68_00315</name>
</gene>
<feature type="domain" description="Enriched in aromatic and glycine residues box" evidence="3">
    <location>
        <begin position="1489"/>
        <end position="1521"/>
    </location>
</feature>
<dbReference type="PANTHER" id="PTHR45615">
    <property type="entry name" value="MYOSIN HEAVY CHAIN, NON-MUSCLE"/>
    <property type="match status" value="1"/>
</dbReference>
<dbReference type="RefSeq" id="WP_255034466.1">
    <property type="nucleotide sequence ID" value="NZ_CP101414.1"/>
</dbReference>
<dbReference type="Pfam" id="PF16713">
    <property type="entry name" value="EAGR_box"/>
    <property type="match status" value="9"/>
</dbReference>
<feature type="compositionally biased region" description="Acidic residues" evidence="2">
    <location>
        <begin position="205"/>
        <end position="234"/>
    </location>
</feature>
<feature type="domain" description="Enriched in aromatic and glycine residues box" evidence="3">
    <location>
        <begin position="526"/>
        <end position="558"/>
    </location>
</feature>
<feature type="compositionally biased region" description="Acidic residues" evidence="2">
    <location>
        <begin position="160"/>
        <end position="198"/>
    </location>
</feature>
<feature type="region of interest" description="Disordered" evidence="2">
    <location>
        <begin position="160"/>
        <end position="234"/>
    </location>
</feature>
<keyword evidence="5" id="KW-1185">Reference proteome</keyword>
<accession>A0ABT5GB47</accession>
<feature type="region of interest" description="Disordered" evidence="2">
    <location>
        <begin position="1"/>
        <end position="23"/>
    </location>
</feature>
<dbReference type="NCBIfam" id="TIGR03836">
    <property type="entry name" value="termin_org_HMW1"/>
    <property type="match status" value="1"/>
</dbReference>
<feature type="domain" description="Enriched in aromatic and glycine residues box" evidence="3">
    <location>
        <begin position="722"/>
        <end position="752"/>
    </location>
</feature>
<keyword evidence="1" id="KW-0175">Coiled coil</keyword>
<feature type="domain" description="Enriched in aromatic and glycine residues box" evidence="3">
    <location>
        <begin position="266"/>
        <end position="298"/>
    </location>
</feature>
<evidence type="ECO:0000256" key="1">
    <source>
        <dbReference type="SAM" id="Coils"/>
    </source>
</evidence>
<feature type="domain" description="Enriched in aromatic and glycine residues box" evidence="3">
    <location>
        <begin position="124"/>
        <end position="156"/>
    </location>
</feature>
<comment type="caution">
    <text evidence="4">The sequence shown here is derived from an EMBL/GenBank/DDBJ whole genome shotgun (WGS) entry which is preliminary data.</text>
</comment>
<feature type="coiled-coil region" evidence="1">
    <location>
        <begin position="1454"/>
        <end position="1492"/>
    </location>
</feature>
<feature type="region of interest" description="Disordered" evidence="2">
    <location>
        <begin position="379"/>
        <end position="469"/>
    </location>
</feature>
<feature type="compositionally biased region" description="Acidic residues" evidence="2">
    <location>
        <begin position="386"/>
        <end position="469"/>
    </location>
</feature>